<dbReference type="Proteomes" id="UP000286746">
    <property type="component" value="Unassembled WGS sequence"/>
</dbReference>
<protein>
    <recommendedName>
        <fullName evidence="1">Aminoglycoside phosphotransferase domain-containing protein</fullName>
    </recommendedName>
</protein>
<dbReference type="SUPFAM" id="SSF56112">
    <property type="entry name" value="Protein kinase-like (PK-like)"/>
    <property type="match status" value="1"/>
</dbReference>
<dbReference type="InterPro" id="IPR011009">
    <property type="entry name" value="Kinase-like_dom_sf"/>
</dbReference>
<dbReference type="EMBL" id="BHZD01000001">
    <property type="protein sequence ID" value="GCD44194.1"/>
    <property type="molecule type" value="Genomic_DNA"/>
</dbReference>
<proteinExistence type="predicted"/>
<dbReference type="Gene3D" id="3.90.1200.10">
    <property type="match status" value="1"/>
</dbReference>
<dbReference type="InterPro" id="IPR002575">
    <property type="entry name" value="Aminoglycoside_PTrfase"/>
</dbReference>
<dbReference type="Pfam" id="PF01636">
    <property type="entry name" value="APH"/>
    <property type="match status" value="1"/>
</dbReference>
<sequence length="300" mass="31521">MPTVPNPVAAWARSRAGGEITEVRDVSRQRAGARVWELTRADAARFFLKVAPTPDRYTRETHAYRHAVPALGHAHAPVLVDSDPGRLALLLTAAPGTGLPDSAPGRADRTEVYRQAGGLLRRLHDACGPAGAAGPVGGADRWAAGRCAAAEAQVAELTDAGVLDAAERRFVLDRAAVLHLLPPLPAGFLHGDVGVHHFLWDAAGRRLALAGFAQARLGCAAEDLVRVAYGACLRDPGLRAAFLRGYGRELTDAERYALPALAALDAAEAWARGLRTGDEDAVGRARGVVGALMDGVGLRV</sequence>
<dbReference type="RefSeq" id="WP_170251762.1">
    <property type="nucleotide sequence ID" value="NZ_BHZD01000001.1"/>
</dbReference>
<name>A0A401W4D7_STREY</name>
<gene>
    <name evidence="2" type="ORF">GKJPGBOP_03885</name>
</gene>
<evidence type="ECO:0000313" key="2">
    <source>
        <dbReference type="EMBL" id="GCD44194.1"/>
    </source>
</evidence>
<evidence type="ECO:0000313" key="3">
    <source>
        <dbReference type="Proteomes" id="UP000286746"/>
    </source>
</evidence>
<feature type="domain" description="Aminoglycoside phosphotransferase" evidence="1">
    <location>
        <begin position="32"/>
        <end position="255"/>
    </location>
</feature>
<keyword evidence="3" id="KW-1185">Reference proteome</keyword>
<organism evidence="2 3">
    <name type="scientific">Streptomyces paromomycinus</name>
    <name type="common">Streptomyces rimosus subsp. paromomycinus</name>
    <dbReference type="NCBI Taxonomy" id="92743"/>
    <lineage>
        <taxon>Bacteria</taxon>
        <taxon>Bacillati</taxon>
        <taxon>Actinomycetota</taxon>
        <taxon>Actinomycetes</taxon>
        <taxon>Kitasatosporales</taxon>
        <taxon>Streptomycetaceae</taxon>
        <taxon>Streptomyces</taxon>
    </lineage>
</organism>
<dbReference type="AlphaFoldDB" id="A0A401W4D7"/>
<reference evidence="2 3" key="1">
    <citation type="submission" date="2018-11" db="EMBL/GenBank/DDBJ databases">
        <title>Whole genome sequence of Streptomyces paromomycinus NBRC 15454(T).</title>
        <authorList>
            <person name="Komaki H."/>
            <person name="Tamura T."/>
        </authorList>
    </citation>
    <scope>NUCLEOTIDE SEQUENCE [LARGE SCALE GENOMIC DNA]</scope>
    <source>
        <strain evidence="2 3">NBRC 15454</strain>
    </source>
</reference>
<comment type="caution">
    <text evidence="2">The sequence shown here is derived from an EMBL/GenBank/DDBJ whole genome shotgun (WGS) entry which is preliminary data.</text>
</comment>
<evidence type="ECO:0000259" key="1">
    <source>
        <dbReference type="Pfam" id="PF01636"/>
    </source>
</evidence>
<accession>A0A401W4D7</accession>